<dbReference type="PANTHER" id="PTHR38248:SF2">
    <property type="entry name" value="FUNK1 11"/>
    <property type="match status" value="1"/>
</dbReference>
<dbReference type="PANTHER" id="PTHR38248">
    <property type="entry name" value="FUNK1 6"/>
    <property type="match status" value="1"/>
</dbReference>
<sequence length="680" mass="77436">MPVSIFMETFLGTPPEDSRNMPSSRDAFNDVPQSARRPAEVYEPLFAALAKTSAGKPRCPGFVFEKSIERSIRPSRLGYAKPHICCFTRRNIAHVQRADPAERMEFGFAELFIQTVPHPSFDFFVDPNPDADGGILRKHDFARKPMDEKQHTEIERAYGLHIAFATEVFARQHRVFLFTISLAGSLARFFRWDRSGCIVTNAFDIREHAEIFADFFWRFSKLSDAGRGHDLTIRMASKEEESLFRNTVQEYVRAQLDVQGDKLDKALSFHYQPGHVTAIQVDPQQPSGPDQHAQRFLVSRPVVTPLLLSGRCTRGYWCVNAATGRIGFLKDTWRTILQKDTEGDILRHLNRLGVRNIPTLAAHGDVRVCTSEAEKTDYTYQDTQTDQFVDEPWARRIGGCDVIVCRRRHYRLVTNTVGYPLRDLRGTEELLHSTYDVFVAMQDALAEDSRIHRDLSVGNIILVKEPDRAVRKGYLIDWESSDRVDDEGEAIHAGRAGTWAFMSIRMLYPGNDECSHVFEDDMESLLYVVLYCALLYLPHRVLVTNLTEIIDKFFDEIEDDERNDRTVHELSMLHLYDLHSLPSDLMPPGYRGRKRGRLSDTDEDGSSSSTSSKAQSIRLPPAKRNRAAPPPTGEPRRSERIRDQQLRAKAAATTSASPVNAPARKRNGGSTNRPRRRSRK</sequence>
<protein>
    <recommendedName>
        <fullName evidence="2">Fungal-type protein kinase domain-containing protein</fullName>
    </recommendedName>
</protein>
<feature type="compositionally biased region" description="Basic residues" evidence="1">
    <location>
        <begin position="663"/>
        <end position="680"/>
    </location>
</feature>
<evidence type="ECO:0000256" key="1">
    <source>
        <dbReference type="SAM" id="MobiDB-lite"/>
    </source>
</evidence>
<accession>A0AAD7TM32</accession>
<gene>
    <name evidence="3" type="ORF">ONZ51_g9291</name>
</gene>
<feature type="domain" description="Fungal-type protein kinase" evidence="2">
    <location>
        <begin position="164"/>
        <end position="531"/>
    </location>
</feature>
<dbReference type="SUPFAM" id="SSF56112">
    <property type="entry name" value="Protein kinase-like (PK-like)"/>
    <property type="match status" value="1"/>
</dbReference>
<dbReference type="Pfam" id="PF17667">
    <property type="entry name" value="Pkinase_fungal"/>
    <property type="match status" value="1"/>
</dbReference>
<keyword evidence="4" id="KW-1185">Reference proteome</keyword>
<feature type="compositionally biased region" description="Low complexity" evidence="1">
    <location>
        <begin position="606"/>
        <end position="620"/>
    </location>
</feature>
<reference evidence="3" key="1">
    <citation type="submission" date="2022-11" db="EMBL/GenBank/DDBJ databases">
        <title>Genome Sequence of Cubamyces cubensis.</title>
        <authorList>
            <person name="Buettner E."/>
        </authorList>
    </citation>
    <scope>NUCLEOTIDE SEQUENCE</scope>
    <source>
        <strain evidence="3">MPL-01</strain>
    </source>
</reference>
<feature type="region of interest" description="Disordered" evidence="1">
    <location>
        <begin position="12"/>
        <end position="33"/>
    </location>
</feature>
<feature type="compositionally biased region" description="Basic and acidic residues" evidence="1">
    <location>
        <begin position="634"/>
        <end position="646"/>
    </location>
</feature>
<comment type="caution">
    <text evidence="3">The sequence shown here is derived from an EMBL/GenBank/DDBJ whole genome shotgun (WGS) entry which is preliminary data.</text>
</comment>
<proteinExistence type="predicted"/>
<dbReference type="Gene3D" id="1.10.510.10">
    <property type="entry name" value="Transferase(Phosphotransferase) domain 1"/>
    <property type="match status" value="1"/>
</dbReference>
<feature type="region of interest" description="Disordered" evidence="1">
    <location>
        <begin position="584"/>
        <end position="680"/>
    </location>
</feature>
<evidence type="ECO:0000313" key="4">
    <source>
        <dbReference type="Proteomes" id="UP001215151"/>
    </source>
</evidence>
<organism evidence="3 4">
    <name type="scientific">Trametes cubensis</name>
    <dbReference type="NCBI Taxonomy" id="1111947"/>
    <lineage>
        <taxon>Eukaryota</taxon>
        <taxon>Fungi</taxon>
        <taxon>Dikarya</taxon>
        <taxon>Basidiomycota</taxon>
        <taxon>Agaricomycotina</taxon>
        <taxon>Agaricomycetes</taxon>
        <taxon>Polyporales</taxon>
        <taxon>Polyporaceae</taxon>
        <taxon>Trametes</taxon>
    </lineage>
</organism>
<dbReference type="Proteomes" id="UP001215151">
    <property type="component" value="Unassembled WGS sequence"/>
</dbReference>
<dbReference type="EMBL" id="JAPEVG010000311">
    <property type="protein sequence ID" value="KAJ8468983.1"/>
    <property type="molecule type" value="Genomic_DNA"/>
</dbReference>
<evidence type="ECO:0000259" key="2">
    <source>
        <dbReference type="Pfam" id="PF17667"/>
    </source>
</evidence>
<dbReference type="InterPro" id="IPR040976">
    <property type="entry name" value="Pkinase_fungal"/>
</dbReference>
<name>A0AAD7TM32_9APHY</name>
<evidence type="ECO:0000313" key="3">
    <source>
        <dbReference type="EMBL" id="KAJ8468983.1"/>
    </source>
</evidence>
<dbReference type="AlphaFoldDB" id="A0AAD7TM32"/>
<dbReference type="InterPro" id="IPR011009">
    <property type="entry name" value="Kinase-like_dom_sf"/>
</dbReference>